<name>A0A916QGI0_9BACL</name>
<organism evidence="1 2">
    <name type="scientific">Insulibacter thermoxylanivorax</name>
    <dbReference type="NCBI Taxonomy" id="2749268"/>
    <lineage>
        <taxon>Bacteria</taxon>
        <taxon>Bacillati</taxon>
        <taxon>Bacillota</taxon>
        <taxon>Bacilli</taxon>
        <taxon>Bacillales</taxon>
        <taxon>Paenibacillaceae</taxon>
        <taxon>Insulibacter</taxon>
    </lineage>
</organism>
<proteinExistence type="predicted"/>
<reference evidence="1" key="1">
    <citation type="submission" date="2020-08" db="EMBL/GenBank/DDBJ databases">
        <authorList>
            <person name="Uke A."/>
            <person name="Chhe C."/>
            <person name="Baramee S."/>
            <person name="Kosugi A."/>
        </authorList>
    </citation>
    <scope>NUCLEOTIDE SEQUENCE</scope>
    <source>
        <strain evidence="1">DA-C8</strain>
    </source>
</reference>
<evidence type="ECO:0000313" key="2">
    <source>
        <dbReference type="Proteomes" id="UP000654993"/>
    </source>
</evidence>
<dbReference type="Proteomes" id="UP000654993">
    <property type="component" value="Unassembled WGS sequence"/>
</dbReference>
<sequence length="58" mass="6489">MRNLPEGNLSDLTLPETTKINQEILVDLIIRMIVDSRCDEAGLACETIDFVDSAVLRQ</sequence>
<evidence type="ECO:0000313" key="1">
    <source>
        <dbReference type="EMBL" id="GFR38007.1"/>
    </source>
</evidence>
<keyword evidence="2" id="KW-1185">Reference proteome</keyword>
<dbReference type="EMBL" id="BMAQ01000009">
    <property type="protein sequence ID" value="GFR38007.1"/>
    <property type="molecule type" value="Genomic_DNA"/>
</dbReference>
<reference evidence="1" key="2">
    <citation type="journal article" date="2021" name="Data Brief">
        <title>Draft genome sequence data of the facultative, thermophilic, xylanolytic bacterium Paenibacillus sp. strain DA-C8.</title>
        <authorList>
            <person name="Chhe C."/>
            <person name="Uke A."/>
            <person name="Baramee S."/>
            <person name="Ungkulpasvich U."/>
            <person name="Tachaapaikoon C."/>
            <person name="Pason P."/>
            <person name="Waeonukul R."/>
            <person name="Ratanakhanokchai K."/>
            <person name="Kosugi A."/>
        </authorList>
    </citation>
    <scope>NUCLEOTIDE SEQUENCE</scope>
    <source>
        <strain evidence="1">DA-C8</strain>
    </source>
</reference>
<comment type="caution">
    <text evidence="1">The sequence shown here is derived from an EMBL/GenBank/DDBJ whole genome shotgun (WGS) entry which is preliminary data.</text>
</comment>
<gene>
    <name evidence="1" type="ORF">PRECH8_13030</name>
</gene>
<accession>A0A916QGI0</accession>
<protein>
    <submittedName>
        <fullName evidence="1">Uncharacterized protein</fullName>
    </submittedName>
</protein>
<dbReference type="AlphaFoldDB" id="A0A916QGI0"/>